<evidence type="ECO:0000256" key="1">
    <source>
        <dbReference type="SAM" id="MobiDB-lite"/>
    </source>
</evidence>
<organism evidence="2 3">
    <name type="scientific">Streptosporangium sandarakinum</name>
    <dbReference type="NCBI Taxonomy" id="1260955"/>
    <lineage>
        <taxon>Bacteria</taxon>
        <taxon>Bacillati</taxon>
        <taxon>Actinomycetota</taxon>
        <taxon>Actinomycetes</taxon>
        <taxon>Streptosporangiales</taxon>
        <taxon>Streptosporangiaceae</taxon>
        <taxon>Streptosporangium</taxon>
    </lineage>
</organism>
<accession>A0A852V567</accession>
<name>A0A852V567_9ACTN</name>
<evidence type="ECO:0008006" key="4">
    <source>
        <dbReference type="Google" id="ProtNLM"/>
    </source>
</evidence>
<keyword evidence="3" id="KW-1185">Reference proteome</keyword>
<gene>
    <name evidence="2" type="ORF">HDA43_004515</name>
</gene>
<evidence type="ECO:0000313" key="2">
    <source>
        <dbReference type="EMBL" id="NYF42314.1"/>
    </source>
</evidence>
<dbReference type="InterPro" id="IPR021903">
    <property type="entry name" value="DUF3515"/>
</dbReference>
<dbReference type="Pfam" id="PF12028">
    <property type="entry name" value="DUF3515"/>
    <property type="match status" value="1"/>
</dbReference>
<dbReference type="Proteomes" id="UP000576393">
    <property type="component" value="Unassembled WGS sequence"/>
</dbReference>
<reference evidence="2 3" key="1">
    <citation type="submission" date="2020-07" db="EMBL/GenBank/DDBJ databases">
        <title>Sequencing the genomes of 1000 actinobacteria strains.</title>
        <authorList>
            <person name="Klenk H.-P."/>
        </authorList>
    </citation>
    <scope>NUCLEOTIDE SEQUENCE [LARGE SCALE GENOMIC DNA]</scope>
    <source>
        <strain evidence="2 3">DSM 45763</strain>
    </source>
</reference>
<dbReference type="RefSeq" id="WP_312873494.1">
    <property type="nucleotide sequence ID" value="NZ_JACCCO010000002.1"/>
</dbReference>
<feature type="compositionally biased region" description="Polar residues" evidence="1">
    <location>
        <begin position="1"/>
        <end position="10"/>
    </location>
</feature>
<comment type="caution">
    <text evidence="2">The sequence shown here is derived from an EMBL/GenBank/DDBJ whole genome shotgun (WGS) entry which is preliminary data.</text>
</comment>
<protein>
    <recommendedName>
        <fullName evidence="4">DUF3515 domain-containing protein</fullName>
    </recommendedName>
</protein>
<feature type="region of interest" description="Disordered" evidence="1">
    <location>
        <begin position="1"/>
        <end position="28"/>
    </location>
</feature>
<sequence length="171" mass="17519">MGDPNTTGSPRVTEGPSATGRRRTPSRPARWAACACALLALAGCGGPVRVEPPAPQGQAAAGCRALGGRLPAELDGAERTESEPASPYVAVWGGGEIALRCGVPRPPSMSATAEVPEIDGVAWFSDPARPLLFTAIGREAYVEVTVSRKHVSESVLVDLAAPIKAALPQTG</sequence>
<proteinExistence type="predicted"/>
<dbReference type="AlphaFoldDB" id="A0A852V567"/>
<dbReference type="EMBL" id="JACCCO010000002">
    <property type="protein sequence ID" value="NYF42314.1"/>
    <property type="molecule type" value="Genomic_DNA"/>
</dbReference>
<evidence type="ECO:0000313" key="3">
    <source>
        <dbReference type="Proteomes" id="UP000576393"/>
    </source>
</evidence>